<proteinExistence type="inferred from homology"/>
<feature type="domain" description="MotA/TolQ/ExbB proton channel" evidence="8">
    <location>
        <begin position="75"/>
        <end position="192"/>
    </location>
</feature>
<dbReference type="Proteomes" id="UP000294678">
    <property type="component" value="Unassembled WGS sequence"/>
</dbReference>
<name>A0AA46DZ74_9FUSO</name>
<dbReference type="EMBL" id="SOBG01000003">
    <property type="protein sequence ID" value="TDT71495.1"/>
    <property type="molecule type" value="Genomic_DNA"/>
</dbReference>
<keyword evidence="5 7" id="KW-0472">Membrane</keyword>
<dbReference type="PANTHER" id="PTHR30625">
    <property type="entry name" value="PROTEIN TOLQ"/>
    <property type="match status" value="1"/>
</dbReference>
<keyword evidence="2" id="KW-1003">Cell membrane</keyword>
<keyword evidence="3 7" id="KW-0812">Transmembrane</keyword>
<sequence length="204" mass="22835">MLEIFKSGGPLMYLIAALSILGFAVIIERFIYFFVHERGNTDIIKEELKVYIEKRDIERAQELCTLYNNSSIIVLKGILEEVEYAHEINIENLEEKAREIALHRIPSLEKNMWLLGVTATVTPLVGLLGTVSGMIIAFREIAKVGTGNPAVLADGISQALITTAAGLTVAIPAVIFYNFFNRKIEQKINEMEKVSVEVINILRK</sequence>
<keyword evidence="6" id="KW-0813">Transport</keyword>
<evidence type="ECO:0000313" key="9">
    <source>
        <dbReference type="EMBL" id="TDT71495.1"/>
    </source>
</evidence>
<dbReference type="GO" id="GO:0017038">
    <property type="term" value="P:protein import"/>
    <property type="evidence" value="ECO:0007669"/>
    <property type="project" value="TreeGrafter"/>
</dbReference>
<evidence type="ECO:0000256" key="1">
    <source>
        <dbReference type="ARBA" id="ARBA00004651"/>
    </source>
</evidence>
<keyword evidence="10" id="KW-1185">Reference proteome</keyword>
<dbReference type="GO" id="GO:0005886">
    <property type="term" value="C:plasma membrane"/>
    <property type="evidence" value="ECO:0007669"/>
    <property type="project" value="UniProtKB-SubCell"/>
</dbReference>
<feature type="transmembrane region" description="Helical" evidence="7">
    <location>
        <begin position="158"/>
        <end position="180"/>
    </location>
</feature>
<protein>
    <submittedName>
        <fullName evidence="9">Outer membrane transport energization protein ExbB</fullName>
    </submittedName>
</protein>
<comment type="similarity">
    <text evidence="6">Belongs to the exbB/tolQ family.</text>
</comment>
<comment type="caution">
    <text evidence="9">The sequence shown here is derived from an EMBL/GenBank/DDBJ whole genome shotgun (WGS) entry which is preliminary data.</text>
</comment>
<dbReference type="InterPro" id="IPR002898">
    <property type="entry name" value="MotA_ExbB_proton_chnl"/>
</dbReference>
<dbReference type="PANTHER" id="PTHR30625:SF11">
    <property type="entry name" value="MOTA_TOLQ_EXBB PROTON CHANNEL DOMAIN-CONTAINING PROTEIN"/>
    <property type="match status" value="1"/>
</dbReference>
<accession>A0AA46DZ74</accession>
<dbReference type="RefSeq" id="WP_134112762.1">
    <property type="nucleotide sequence ID" value="NZ_SOBG01000003.1"/>
</dbReference>
<evidence type="ECO:0000256" key="6">
    <source>
        <dbReference type="RuleBase" id="RU004057"/>
    </source>
</evidence>
<evidence type="ECO:0000313" key="10">
    <source>
        <dbReference type="Proteomes" id="UP000294678"/>
    </source>
</evidence>
<evidence type="ECO:0000259" key="8">
    <source>
        <dbReference type="Pfam" id="PF01618"/>
    </source>
</evidence>
<evidence type="ECO:0000256" key="7">
    <source>
        <dbReference type="SAM" id="Phobius"/>
    </source>
</evidence>
<evidence type="ECO:0000256" key="2">
    <source>
        <dbReference type="ARBA" id="ARBA00022475"/>
    </source>
</evidence>
<comment type="subcellular location">
    <subcellularLocation>
        <location evidence="1">Cell membrane</location>
        <topology evidence="1">Multi-pass membrane protein</topology>
    </subcellularLocation>
    <subcellularLocation>
        <location evidence="6">Membrane</location>
        <topology evidence="6">Multi-pass membrane protein</topology>
    </subcellularLocation>
</comment>
<organism evidence="9 10">
    <name type="scientific">Hypnocyclicus thermotrophus</name>
    <dbReference type="NCBI Taxonomy" id="1627895"/>
    <lineage>
        <taxon>Bacteria</taxon>
        <taxon>Fusobacteriati</taxon>
        <taxon>Fusobacteriota</taxon>
        <taxon>Fusobacteriia</taxon>
        <taxon>Fusobacteriales</taxon>
        <taxon>Fusobacteriaceae</taxon>
        <taxon>Hypnocyclicus</taxon>
    </lineage>
</organism>
<gene>
    <name evidence="9" type="ORF">EV215_0871</name>
</gene>
<evidence type="ECO:0000256" key="4">
    <source>
        <dbReference type="ARBA" id="ARBA00022989"/>
    </source>
</evidence>
<reference evidence="9 10" key="1">
    <citation type="submission" date="2019-03" db="EMBL/GenBank/DDBJ databases">
        <title>Genomic Encyclopedia of Type Strains, Phase IV (KMG-IV): sequencing the most valuable type-strain genomes for metagenomic binning, comparative biology and taxonomic classification.</title>
        <authorList>
            <person name="Goeker M."/>
        </authorList>
    </citation>
    <scope>NUCLEOTIDE SEQUENCE [LARGE SCALE GENOMIC DNA]</scope>
    <source>
        <strain evidence="9 10">DSM 100055</strain>
    </source>
</reference>
<feature type="transmembrane region" description="Helical" evidence="7">
    <location>
        <begin position="113"/>
        <end position="138"/>
    </location>
</feature>
<dbReference type="Pfam" id="PF01618">
    <property type="entry name" value="MotA_ExbB"/>
    <property type="match status" value="1"/>
</dbReference>
<evidence type="ECO:0000256" key="3">
    <source>
        <dbReference type="ARBA" id="ARBA00022692"/>
    </source>
</evidence>
<keyword evidence="4 7" id="KW-1133">Transmembrane helix</keyword>
<feature type="transmembrane region" description="Helical" evidence="7">
    <location>
        <begin position="12"/>
        <end position="35"/>
    </location>
</feature>
<evidence type="ECO:0000256" key="5">
    <source>
        <dbReference type="ARBA" id="ARBA00023136"/>
    </source>
</evidence>
<keyword evidence="6" id="KW-0653">Protein transport</keyword>
<dbReference type="InterPro" id="IPR050790">
    <property type="entry name" value="ExbB/TolQ_transport"/>
</dbReference>
<dbReference type="AlphaFoldDB" id="A0AA46DZ74"/>